<proteinExistence type="predicted"/>
<protein>
    <submittedName>
        <fullName evidence="1">Unannotated protein</fullName>
    </submittedName>
</protein>
<dbReference type="AlphaFoldDB" id="A0A6J6TII5"/>
<dbReference type="InterPro" id="IPR023847">
    <property type="entry name" value="MSMEG0572"/>
</dbReference>
<dbReference type="NCBIfam" id="TIGR04044">
    <property type="entry name" value="MSMEG_0572_fam"/>
    <property type="match status" value="1"/>
</dbReference>
<dbReference type="SUPFAM" id="SSF75169">
    <property type="entry name" value="DsrEFH-like"/>
    <property type="match status" value="1"/>
</dbReference>
<gene>
    <name evidence="1" type="ORF">UFOPK2809_00643</name>
</gene>
<dbReference type="Gene3D" id="3.40.1260.10">
    <property type="entry name" value="DsrEFH-like"/>
    <property type="match status" value="1"/>
</dbReference>
<dbReference type="InterPro" id="IPR003787">
    <property type="entry name" value="Sulphur_relay_DsrE/F-like"/>
</dbReference>
<accession>A0A6J6TII5</accession>
<name>A0A6J6TII5_9ZZZZ</name>
<evidence type="ECO:0000313" key="1">
    <source>
        <dbReference type="EMBL" id="CAB4746139.1"/>
    </source>
</evidence>
<reference evidence="1" key="1">
    <citation type="submission" date="2020-05" db="EMBL/GenBank/DDBJ databases">
        <authorList>
            <person name="Chiriac C."/>
            <person name="Salcher M."/>
            <person name="Ghai R."/>
            <person name="Kavagutti S V."/>
        </authorList>
    </citation>
    <scope>NUCLEOTIDE SEQUENCE</scope>
</reference>
<organism evidence="1">
    <name type="scientific">freshwater metagenome</name>
    <dbReference type="NCBI Taxonomy" id="449393"/>
    <lineage>
        <taxon>unclassified sequences</taxon>
        <taxon>metagenomes</taxon>
        <taxon>ecological metagenomes</taxon>
    </lineage>
</organism>
<sequence length="162" mass="17540">MPKTVHRTLPADGESLFNSEEKLFPDIKAKPGQKAFVFIHTVPYEGSVLLVNLLTSTRLVRKGFDVNIVLYGPGVLAASGTRGWPGVGQAAFPGHLAINEQLKTLMKEGATIYACRFAMGALYGFGEDDLIPGIVPFNPLDVLDSALTAWSEGAFQMNTWTL</sequence>
<dbReference type="EMBL" id="CAEZZA010000071">
    <property type="protein sequence ID" value="CAB4746139.1"/>
    <property type="molecule type" value="Genomic_DNA"/>
</dbReference>
<dbReference type="Pfam" id="PF02635">
    <property type="entry name" value="DsrE"/>
    <property type="match status" value="1"/>
</dbReference>
<dbReference type="InterPro" id="IPR027396">
    <property type="entry name" value="DsrEFH-like"/>
</dbReference>